<dbReference type="Pfam" id="PF00015">
    <property type="entry name" value="MCPsignal"/>
    <property type="match status" value="1"/>
</dbReference>
<dbReference type="PANTHER" id="PTHR32089">
    <property type="entry name" value="METHYL-ACCEPTING CHEMOTAXIS PROTEIN MCPB"/>
    <property type="match status" value="1"/>
</dbReference>
<feature type="transmembrane region" description="Helical" evidence="10">
    <location>
        <begin position="15"/>
        <end position="38"/>
    </location>
</feature>
<evidence type="ECO:0000259" key="12">
    <source>
        <dbReference type="PROSITE" id="PS50885"/>
    </source>
</evidence>
<evidence type="ECO:0000256" key="1">
    <source>
        <dbReference type="ARBA" id="ARBA00004651"/>
    </source>
</evidence>
<organism evidence="13 14">
    <name type="scientific">Clostridium saccharobutylicum DSM 13864</name>
    <dbReference type="NCBI Taxonomy" id="1345695"/>
    <lineage>
        <taxon>Bacteria</taxon>
        <taxon>Bacillati</taxon>
        <taxon>Bacillota</taxon>
        <taxon>Clostridia</taxon>
        <taxon>Eubacteriales</taxon>
        <taxon>Clostridiaceae</taxon>
        <taxon>Clostridium</taxon>
    </lineage>
</organism>
<accession>U5MMF0</accession>
<proteinExistence type="inferred from homology"/>
<dbReference type="Pfam" id="PF02743">
    <property type="entry name" value="dCache_1"/>
    <property type="match status" value="1"/>
</dbReference>
<dbReference type="SMART" id="SM00283">
    <property type="entry name" value="MA"/>
    <property type="match status" value="1"/>
</dbReference>
<dbReference type="EMBL" id="CP006721">
    <property type="protein sequence ID" value="AGX41954.1"/>
    <property type="molecule type" value="Genomic_DNA"/>
</dbReference>
<dbReference type="AlphaFoldDB" id="U5MMF0"/>
<dbReference type="Gene3D" id="1.10.287.950">
    <property type="entry name" value="Methyl-accepting chemotaxis protein"/>
    <property type="match status" value="1"/>
</dbReference>
<dbReference type="Gene3D" id="1.10.8.500">
    <property type="entry name" value="HAMP domain in histidine kinase"/>
    <property type="match status" value="1"/>
</dbReference>
<dbReference type="CDD" id="cd18774">
    <property type="entry name" value="PDC2_HK_sensor"/>
    <property type="match status" value="1"/>
</dbReference>
<evidence type="ECO:0000256" key="7">
    <source>
        <dbReference type="ARBA" id="ARBA00023224"/>
    </source>
</evidence>
<keyword evidence="5 10" id="KW-1133">Transmembrane helix</keyword>
<dbReference type="InterPro" id="IPR033479">
    <property type="entry name" value="dCache_1"/>
</dbReference>
<comment type="subcellular location">
    <subcellularLocation>
        <location evidence="1">Cell membrane</location>
        <topology evidence="1">Multi-pass membrane protein</topology>
    </subcellularLocation>
</comment>
<gene>
    <name evidence="13" type="primary">mcpA1</name>
    <name evidence="13" type="ORF">CLSA_c09430</name>
</gene>
<dbReference type="PANTHER" id="PTHR32089:SF112">
    <property type="entry name" value="LYSOZYME-LIKE PROTEIN-RELATED"/>
    <property type="match status" value="1"/>
</dbReference>
<keyword evidence="6 10" id="KW-0472">Membrane</keyword>
<keyword evidence="2" id="KW-1003">Cell membrane</keyword>
<dbReference type="HOGENOM" id="CLU_000445_107_19_9"/>
<comment type="similarity">
    <text evidence="8">Belongs to the methyl-accepting chemotaxis (MCP) protein family.</text>
</comment>
<dbReference type="SMART" id="SM00304">
    <property type="entry name" value="HAMP"/>
    <property type="match status" value="1"/>
</dbReference>
<evidence type="ECO:0000256" key="9">
    <source>
        <dbReference type="PROSITE-ProRule" id="PRU00284"/>
    </source>
</evidence>
<dbReference type="GeneID" id="55473473"/>
<feature type="domain" description="HAMP" evidence="12">
    <location>
        <begin position="337"/>
        <end position="392"/>
    </location>
</feature>
<evidence type="ECO:0000259" key="11">
    <source>
        <dbReference type="PROSITE" id="PS50111"/>
    </source>
</evidence>
<dbReference type="InterPro" id="IPR004089">
    <property type="entry name" value="MCPsignal_dom"/>
</dbReference>
<name>U5MMF0_CLOSA</name>
<protein>
    <submittedName>
        <fullName evidence="13">Methyl-accepting chemotaxis protein McpA</fullName>
    </submittedName>
</protein>
<evidence type="ECO:0000256" key="6">
    <source>
        <dbReference type="ARBA" id="ARBA00023136"/>
    </source>
</evidence>
<dbReference type="SUPFAM" id="SSF58104">
    <property type="entry name" value="Methyl-accepting chemotaxis protein (MCP) signaling domain"/>
    <property type="match status" value="1"/>
</dbReference>
<dbReference type="GO" id="GO:0007165">
    <property type="term" value="P:signal transduction"/>
    <property type="evidence" value="ECO:0007669"/>
    <property type="project" value="UniProtKB-KW"/>
</dbReference>
<evidence type="ECO:0000256" key="10">
    <source>
        <dbReference type="SAM" id="Phobius"/>
    </source>
</evidence>
<evidence type="ECO:0000256" key="8">
    <source>
        <dbReference type="ARBA" id="ARBA00029447"/>
    </source>
</evidence>
<dbReference type="KEGG" id="csb:CLSA_c09430"/>
<dbReference type="GO" id="GO:0005886">
    <property type="term" value="C:plasma membrane"/>
    <property type="evidence" value="ECO:0007669"/>
    <property type="project" value="UniProtKB-SubCell"/>
</dbReference>
<sequence>MKKVLNFKYSIKNKLIFNFVSLIVISLLLMGIITYAIVVNQTKNDYTNFIHKEISHVNDGIENYLELIQQNTRMVSQSSLIQQADSRITSYVEKKDASGKVQMTPLENNSYEAEVYNTFKNFKDSHPEISSISLGVESNGGYVQYPASARTNGYDARERDWYKLALEHPDKPILSDVYISSDGSKSIISISAIKDSTGAIKGVITMNINLDELTKMIENIEIGKNGYIVLVDKNGTMLANPKDTSLVSKEVEELNISKLDITNNNNTSFETKMPDGNNYSISVQKQSNSNLSLNWTYICFVETSEFMSSARSIGMVTILFIVIFSILSIAITIFIARKIANPISNIASHLQLMGNGDFSVEMDSKYLKINDEVGEIAKSTKTMQSSLKEMLSIIQNHSNGINNKAENLHDAAESVSNSSGEVANAIQEVAKGTDEQAHNLINATNILSNFATAIEIMTKTLTDIQEKTNSINKTASEGNDNMSGLVLSVKSVDVTFKEFGEKLSLLGQNVNKVNEITNLIDSIAEQTNLLALNAAIEASRAGESGKGFAVVADEIRKLAEQSKNSADEIAHLLGSITNDTSSILKNSDNMKIELNNQLTGINSTIKSFKEIVGEVENVIPKINNANSSAENINKEKDNILSKVENISAISQETSASSEEIAASSEEMSATAENLFSTVENLRDMAKDMIKQVNNFKL</sequence>
<evidence type="ECO:0000313" key="13">
    <source>
        <dbReference type="EMBL" id="AGX41954.1"/>
    </source>
</evidence>
<dbReference type="PROSITE" id="PS50111">
    <property type="entry name" value="CHEMOTAXIS_TRANSDUC_2"/>
    <property type="match status" value="1"/>
</dbReference>
<dbReference type="PATRIC" id="fig|1345695.10.peg.689"/>
<evidence type="ECO:0000256" key="4">
    <source>
        <dbReference type="ARBA" id="ARBA00022692"/>
    </source>
</evidence>
<dbReference type="PROSITE" id="PS50885">
    <property type="entry name" value="HAMP"/>
    <property type="match status" value="1"/>
</dbReference>
<keyword evidence="3" id="KW-0145">Chemotaxis</keyword>
<dbReference type="GO" id="GO:0006935">
    <property type="term" value="P:chemotaxis"/>
    <property type="evidence" value="ECO:0007669"/>
    <property type="project" value="UniProtKB-KW"/>
</dbReference>
<evidence type="ECO:0000256" key="5">
    <source>
        <dbReference type="ARBA" id="ARBA00022989"/>
    </source>
</evidence>
<evidence type="ECO:0000313" key="14">
    <source>
        <dbReference type="Proteomes" id="UP000017118"/>
    </source>
</evidence>
<keyword evidence="7 9" id="KW-0807">Transducer</keyword>
<evidence type="ECO:0000256" key="2">
    <source>
        <dbReference type="ARBA" id="ARBA00022475"/>
    </source>
</evidence>
<dbReference type="OrthoDB" id="9814363at2"/>
<evidence type="ECO:0000256" key="3">
    <source>
        <dbReference type="ARBA" id="ARBA00022500"/>
    </source>
</evidence>
<dbReference type="InterPro" id="IPR029151">
    <property type="entry name" value="Sensor-like_sf"/>
</dbReference>
<feature type="transmembrane region" description="Helical" evidence="10">
    <location>
        <begin position="313"/>
        <end position="336"/>
    </location>
</feature>
<reference evidence="13 14" key="1">
    <citation type="journal article" date="2013" name="Genome Announc.">
        <title>Complete Genome Sequence of the Solvent Producer Clostridium saccharobutylicum NCP262 (DSM 13864).</title>
        <authorList>
            <person name="Poehlein A."/>
            <person name="Hartwich K."/>
            <person name="Krabben P."/>
            <person name="Ehrenreich A."/>
            <person name="Liebl W."/>
            <person name="Durre P."/>
            <person name="Gottschalk G."/>
            <person name="Daniel R."/>
        </authorList>
    </citation>
    <scope>NUCLEOTIDE SEQUENCE [LARGE SCALE GENOMIC DNA]</scope>
    <source>
        <strain evidence="13">DSM 13864</strain>
    </source>
</reference>
<dbReference type="SUPFAM" id="SSF103190">
    <property type="entry name" value="Sensory domain-like"/>
    <property type="match status" value="1"/>
</dbReference>
<dbReference type="Proteomes" id="UP000017118">
    <property type="component" value="Chromosome"/>
</dbReference>
<dbReference type="CDD" id="cd06225">
    <property type="entry name" value="HAMP"/>
    <property type="match status" value="1"/>
</dbReference>
<dbReference type="RefSeq" id="WP_022744240.1">
    <property type="nucleotide sequence ID" value="NC_022571.1"/>
</dbReference>
<dbReference type="eggNOG" id="COG0840">
    <property type="taxonomic scope" value="Bacteria"/>
</dbReference>
<dbReference type="Gene3D" id="3.30.450.20">
    <property type="entry name" value="PAS domain"/>
    <property type="match status" value="2"/>
</dbReference>
<keyword evidence="14" id="KW-1185">Reference proteome</keyword>
<feature type="domain" description="Methyl-accepting transducer" evidence="11">
    <location>
        <begin position="411"/>
        <end position="668"/>
    </location>
</feature>
<keyword evidence="4 10" id="KW-0812">Transmembrane</keyword>
<dbReference type="InterPro" id="IPR003660">
    <property type="entry name" value="HAMP_dom"/>
</dbReference>